<dbReference type="PROSITE" id="PS50994">
    <property type="entry name" value="INTEGRASE"/>
    <property type="match status" value="1"/>
</dbReference>
<feature type="compositionally biased region" description="Basic and acidic residues" evidence="1">
    <location>
        <begin position="566"/>
        <end position="575"/>
    </location>
</feature>
<dbReference type="InterPro" id="IPR015378">
    <property type="entry name" value="Transposase-like_Mu_C"/>
</dbReference>
<dbReference type="InterPro" id="IPR001584">
    <property type="entry name" value="Integrase_cat-core"/>
</dbReference>
<feature type="compositionally biased region" description="Basic and acidic residues" evidence="1">
    <location>
        <begin position="623"/>
        <end position="636"/>
    </location>
</feature>
<evidence type="ECO:0000256" key="1">
    <source>
        <dbReference type="SAM" id="MobiDB-lite"/>
    </source>
</evidence>
<dbReference type="EMBL" id="AP023189">
    <property type="protein sequence ID" value="BCG22089.1"/>
    <property type="molecule type" value="Genomic_DNA"/>
</dbReference>
<dbReference type="RefSeq" id="WP_173179300.1">
    <property type="nucleotide sequence ID" value="NZ_AP023189.1"/>
</dbReference>
<accession>A0A6J4DYF0</accession>
<dbReference type="GO" id="GO:0015074">
    <property type="term" value="P:DNA integration"/>
    <property type="evidence" value="ECO:0007669"/>
    <property type="project" value="InterPro"/>
</dbReference>
<feature type="region of interest" description="Disordered" evidence="1">
    <location>
        <begin position="566"/>
        <end position="636"/>
    </location>
</feature>
<dbReference type="Gene3D" id="3.30.420.10">
    <property type="entry name" value="Ribonuclease H-like superfamily/Ribonuclease H"/>
    <property type="match status" value="1"/>
</dbReference>
<reference evidence="3 4" key="1">
    <citation type="submission" date="2020-05" db="EMBL/GenBank/DDBJ databases">
        <title>Characterization of novel class B3 metallo-beta-lactamase from novel Pseudomonas species.</title>
        <authorList>
            <person name="Yamada K."/>
            <person name="Aoki K."/>
            <person name="Ishii Y."/>
        </authorList>
    </citation>
    <scope>NUCLEOTIDE SEQUENCE [LARGE SCALE GENOMIC DNA]</scope>
    <source>
        <strain evidence="3 4">TUM18999</strain>
    </source>
</reference>
<dbReference type="SUPFAM" id="SSF53098">
    <property type="entry name" value="Ribonuclease H-like"/>
    <property type="match status" value="1"/>
</dbReference>
<evidence type="ECO:0000313" key="4">
    <source>
        <dbReference type="Proteomes" id="UP000509383"/>
    </source>
</evidence>
<feature type="domain" description="Integrase catalytic" evidence="2">
    <location>
        <begin position="219"/>
        <end position="427"/>
    </location>
</feature>
<dbReference type="InterPro" id="IPR036397">
    <property type="entry name" value="RNaseH_sf"/>
</dbReference>
<dbReference type="Pfam" id="PF09299">
    <property type="entry name" value="Mu-transpos_C"/>
    <property type="match status" value="1"/>
</dbReference>
<proteinExistence type="predicted"/>
<sequence>MTPTTVAIHVGAVISCFGRTYCVRKFVSPDEILASDVLAGEDHVLKLSEITESYGQAAAQAGEQIDLAAIPEDDWKVAIERYNAIAPLIGMPSRTEALVKEVADQLLVSVPTLYRWLARVERHGSVTCLLRKRRFDAGGKRLDPRVEEIIEKAIRSDYLTELKKSPTAVTRVIETRCKNIGLPAPSKVAVMARIEEILPEERAAKREGRNAALDHRSIKGSMPGADTLNAVWQIDHTPADVILVDEQDRIPIGKPWITLAIDVFSRMVVGWYISFDPPGALATGLCISNAILPKDGMLGRLGVDFPWICQSKPAVIQADNAKEFHGEMLQEAAQEHGFNMKFRKLKKPNYGAHIERLFGTFAERIHELDGTTFSNTAQKGEYKSEKNATMTLVEFERWFANLIFGEYHHKKHSALGVSPIQRYEEGLYGSDDIPGLGVIRMASNPDKLRIDFMPLLRRTIQTYGVVSDFIFYHDPVLDKWIGAPEPGNKRKAREFIFRYDPRDISYLFFWDPHLREYFRIPYRNTAYPRISTWELKAIKSFLKDRGIKLENEEQIFRARNEMIRIEEQSRSDTHNRRGARQPTTAPRKKRMAKERDRLHKAMPPLPLPSDRIDSPPSDPAKAVVDDFSHLAPFEER</sequence>
<dbReference type="GO" id="GO:0003676">
    <property type="term" value="F:nucleic acid binding"/>
    <property type="evidence" value="ECO:0007669"/>
    <property type="project" value="InterPro"/>
</dbReference>
<evidence type="ECO:0000313" key="3">
    <source>
        <dbReference type="EMBL" id="BCG22089.1"/>
    </source>
</evidence>
<evidence type="ECO:0000259" key="2">
    <source>
        <dbReference type="PROSITE" id="PS50994"/>
    </source>
</evidence>
<name>A0A6J4DYF0_9PSED</name>
<dbReference type="KEGG" id="ptw:TUM18999_02800"/>
<dbReference type="Proteomes" id="UP000509383">
    <property type="component" value="Chromosome"/>
</dbReference>
<dbReference type="AlphaFoldDB" id="A0A6J4DYF0"/>
<dbReference type="InterPro" id="IPR012337">
    <property type="entry name" value="RNaseH-like_sf"/>
</dbReference>
<gene>
    <name evidence="3" type="ORF">TUM18999_02800</name>
</gene>
<organism evidence="3 4">
    <name type="scientific">Pseudomonas tohonis</name>
    <dbReference type="NCBI Taxonomy" id="2725477"/>
    <lineage>
        <taxon>Bacteria</taxon>
        <taxon>Pseudomonadati</taxon>
        <taxon>Pseudomonadota</taxon>
        <taxon>Gammaproteobacteria</taxon>
        <taxon>Pseudomonadales</taxon>
        <taxon>Pseudomonadaceae</taxon>
        <taxon>Pseudomonas</taxon>
    </lineage>
</organism>
<protein>
    <submittedName>
        <fullName evidence="3">Transposase</fullName>
    </submittedName>
</protein>